<protein>
    <submittedName>
        <fullName evidence="3">Uncharacterized protein</fullName>
    </submittedName>
</protein>
<feature type="transmembrane region" description="Helical" evidence="2">
    <location>
        <begin position="361"/>
        <end position="382"/>
    </location>
</feature>
<dbReference type="Proteomes" id="UP001235939">
    <property type="component" value="Chromosome 01"/>
</dbReference>
<sequence length="737" mass="80719">MDSKSTEEVKQLDAEQGTDSRVEEKIDAEQAWAGGLSLGLSLATGPAVVAACRRKSPRVTAAGGGLLSALGCLFLSFAARPHQALLSYGVFLAVGLGTAREAAGLVVSQYFRRRRPAVEAWLCAAQGLGLAACGPLMARLLRGIRGIRERERRDPVAAGGPSTNDLPAAAVRYLASAELTALAAGQALFICSSVTSPDVWRRIVETVDLMAAGSMGWRLGLHALAGLLFGLFLLAALYRPASIYHPQRRAILHLKHQRRRNKRDKPPYCDFSGLRSRSVQVVALSASLASFGIYSPFFFFVSTSLGIYSPFFFFVSTSFGIYSPFFFLVSTYLGIYSPFFFVSTSLGIYSPFFFVSTSLGIYSPFFFLVSTSLGIYSPFFFLVSTSLGIYSPFFFVSTFLGIYSPFFLFVSTSFDIYSPFFFFVSTSFGIYSPFFFLVSTSLGIYSPFFFFVSTFHGIYSPFFFFVCTSLGIYSPLFFFVSTFLGIYSPYFFFFVSTSLGIYSPFFFFVSTFLGIYSPYFFLAYMARKEGLELGAVVTLHVYLGLAMSAGSLAFAAMVVHAGPQCSVSRQYLAQSALAGAGLSLLALHAVRGFHGYVLFVCLFGACCGGFQYSLKVLLLQRVRPRHFERAWGFVQGSQFVPVLLGSPLTEYINANKSPKDGFYFSAGCAFAGFVALFWMTRGPPPRPVATPPVAECTCPHKPPAPQLSFAPSLDVEEEEWGEQGRTMAVIEEVTSSV</sequence>
<evidence type="ECO:0000313" key="4">
    <source>
        <dbReference type="Proteomes" id="UP001235939"/>
    </source>
</evidence>
<keyword evidence="2" id="KW-1133">Transmembrane helix</keyword>
<keyword evidence="2" id="KW-0812">Transmembrane</keyword>
<feature type="transmembrane region" description="Helical" evidence="2">
    <location>
        <begin position="389"/>
        <end position="410"/>
    </location>
</feature>
<feature type="transmembrane region" description="Helical" evidence="2">
    <location>
        <begin position="505"/>
        <end position="527"/>
    </location>
</feature>
<evidence type="ECO:0000313" key="3">
    <source>
        <dbReference type="EMBL" id="UYV61155.1"/>
    </source>
</evidence>
<proteinExistence type="predicted"/>
<keyword evidence="4" id="KW-1185">Reference proteome</keyword>
<reference evidence="3 4" key="1">
    <citation type="submission" date="2022-01" db="EMBL/GenBank/DDBJ databases">
        <title>A chromosomal length assembly of Cordylochernes scorpioides.</title>
        <authorList>
            <person name="Zeh D."/>
            <person name="Zeh J."/>
        </authorList>
    </citation>
    <scope>NUCLEOTIDE SEQUENCE [LARGE SCALE GENOMIC DNA]</scope>
    <source>
        <strain evidence="3">IN4F17</strain>
        <tissue evidence="3">Whole Body</tissue>
    </source>
</reference>
<accession>A0ABY6K1S9</accession>
<feature type="transmembrane region" description="Helical" evidence="2">
    <location>
        <begin position="219"/>
        <end position="238"/>
    </location>
</feature>
<dbReference type="PANTHER" id="PTHR11360">
    <property type="entry name" value="MONOCARBOXYLATE TRANSPORTER"/>
    <property type="match status" value="1"/>
</dbReference>
<feature type="region of interest" description="Disordered" evidence="1">
    <location>
        <begin position="1"/>
        <end position="21"/>
    </location>
</feature>
<feature type="transmembrane region" description="Helical" evidence="2">
    <location>
        <begin position="31"/>
        <end position="52"/>
    </location>
</feature>
<dbReference type="InterPro" id="IPR050327">
    <property type="entry name" value="Proton-linked_MCT"/>
</dbReference>
<dbReference type="Gene3D" id="1.20.1250.20">
    <property type="entry name" value="MFS general substrate transporter like domains"/>
    <property type="match status" value="1"/>
</dbReference>
<dbReference type="PANTHER" id="PTHR11360:SF93">
    <property type="entry name" value="MONOCARBOXYLATE TRANSPORTER 7-LIKE PROTEIN"/>
    <property type="match status" value="1"/>
</dbReference>
<feature type="transmembrane region" description="Helical" evidence="2">
    <location>
        <begin position="59"/>
        <end position="79"/>
    </location>
</feature>
<name>A0ABY6K1S9_9ARAC</name>
<evidence type="ECO:0000256" key="1">
    <source>
        <dbReference type="SAM" id="MobiDB-lite"/>
    </source>
</evidence>
<dbReference type="SUPFAM" id="SSF103473">
    <property type="entry name" value="MFS general substrate transporter"/>
    <property type="match status" value="2"/>
</dbReference>
<gene>
    <name evidence="3" type="ORF">LAZ67_1003610</name>
</gene>
<organism evidence="3 4">
    <name type="scientific">Cordylochernes scorpioides</name>
    <dbReference type="NCBI Taxonomy" id="51811"/>
    <lineage>
        <taxon>Eukaryota</taxon>
        <taxon>Metazoa</taxon>
        <taxon>Ecdysozoa</taxon>
        <taxon>Arthropoda</taxon>
        <taxon>Chelicerata</taxon>
        <taxon>Arachnida</taxon>
        <taxon>Pseudoscorpiones</taxon>
        <taxon>Cheliferoidea</taxon>
        <taxon>Chernetidae</taxon>
        <taxon>Cordylochernes</taxon>
    </lineage>
</organism>
<evidence type="ECO:0000256" key="2">
    <source>
        <dbReference type="SAM" id="Phobius"/>
    </source>
</evidence>
<feature type="transmembrane region" description="Helical" evidence="2">
    <location>
        <begin position="539"/>
        <end position="559"/>
    </location>
</feature>
<feature type="transmembrane region" description="Helical" evidence="2">
    <location>
        <begin position="472"/>
        <end position="493"/>
    </location>
</feature>
<feature type="transmembrane region" description="Helical" evidence="2">
    <location>
        <begin position="596"/>
        <end position="618"/>
    </location>
</feature>
<dbReference type="EMBL" id="CP092863">
    <property type="protein sequence ID" value="UYV61155.1"/>
    <property type="molecule type" value="Genomic_DNA"/>
</dbReference>
<keyword evidence="2" id="KW-0472">Membrane</keyword>
<dbReference type="InterPro" id="IPR036259">
    <property type="entry name" value="MFS_trans_sf"/>
</dbReference>
<feature type="transmembrane region" description="Helical" evidence="2">
    <location>
        <begin position="661"/>
        <end position="679"/>
    </location>
</feature>
<feature type="transmembrane region" description="Helical" evidence="2">
    <location>
        <begin position="85"/>
        <end position="108"/>
    </location>
</feature>